<dbReference type="FunFam" id="2.60.120.330:FF:000003">
    <property type="entry name" value="Gibberellin 20 oxidase 2"/>
    <property type="match status" value="1"/>
</dbReference>
<keyword evidence="10" id="KW-1185">Reference proteome</keyword>
<evidence type="ECO:0000256" key="1">
    <source>
        <dbReference type="ARBA" id="ARBA00001961"/>
    </source>
</evidence>
<sequence length="378" mass="42597">MASSATSAPLQPSSVLSKDNDRPGRVVFDPSHLQNKTNIPKEYLWPLSERPDCLEELEAPVVDLKGFLQGDESSTRRAAEMVREACLTHGFFQVINHGINPSLFRDAMTNADQLFHLPLETKLKIERQPGNFWGYTGAHADRLSSKLPWKETLSFGYDDVGSKNGIVNYFVSSLGKDFESIGWVYERYFGAMKELSLKLLELLAISLGVDQEYFREYFKDGESVSRCNYYPPCQVPEAVLGTGPHNDPNGLTLLLQDQVGGLEVFSDGKWRAVKPEPDALVINVGDTFMGLTNGIYKSCLHRAVVNSEITRQSIVFFLCPRGDRVLRPPEALVSQENPRKYPDFTWSELLSFTQNSYRVDGETLQYFSQWLLSSKATE</sequence>
<evidence type="ECO:0000256" key="4">
    <source>
        <dbReference type="ARBA" id="ARBA00023004"/>
    </source>
</evidence>
<protein>
    <submittedName>
        <fullName evidence="11">Gibberellin 20 oxidase 2</fullName>
    </submittedName>
</protein>
<dbReference type="GeneID" id="105051806"/>
<dbReference type="InParanoid" id="A0A6I9RR75"/>
<feature type="region of interest" description="Disordered" evidence="8">
    <location>
        <begin position="1"/>
        <end position="32"/>
    </location>
</feature>
<dbReference type="SUPFAM" id="SSF51197">
    <property type="entry name" value="Clavaminate synthase-like"/>
    <property type="match status" value="1"/>
</dbReference>
<evidence type="ECO:0000256" key="8">
    <source>
        <dbReference type="SAM" id="MobiDB-lite"/>
    </source>
</evidence>
<name>A0A6I9RR75_ELAGV</name>
<dbReference type="InterPro" id="IPR005123">
    <property type="entry name" value="Oxoglu/Fe-dep_dioxygenase_dom"/>
</dbReference>
<dbReference type="Pfam" id="PF03171">
    <property type="entry name" value="2OG-FeII_Oxy"/>
    <property type="match status" value="1"/>
</dbReference>
<dbReference type="OrthoDB" id="667203at2759"/>
<evidence type="ECO:0000313" key="10">
    <source>
        <dbReference type="Proteomes" id="UP000504607"/>
    </source>
</evidence>
<keyword evidence="3 7" id="KW-0560">Oxidoreductase</keyword>
<dbReference type="RefSeq" id="XP_010930721.1">
    <property type="nucleotide sequence ID" value="XM_010932419.3"/>
</dbReference>
<evidence type="ECO:0000256" key="6">
    <source>
        <dbReference type="ARBA" id="ARBA00050797"/>
    </source>
</evidence>
<accession>A0A6I9RR75</accession>
<dbReference type="InterPro" id="IPR044861">
    <property type="entry name" value="IPNS-like_FE2OG_OXY"/>
</dbReference>
<gene>
    <name evidence="11" type="primary">LOC105051806</name>
</gene>
<comment type="catalytic activity">
    <reaction evidence="6">
        <text>gibberellin A53 + 2 2-oxoglutarate + 3 O2 + H(+) = gibberellin A20 + 2 succinate + 3 CO2 + 2 H2O</text>
        <dbReference type="Rhea" id="RHEA:60796"/>
        <dbReference type="ChEBI" id="CHEBI:15377"/>
        <dbReference type="ChEBI" id="CHEBI:15378"/>
        <dbReference type="ChEBI" id="CHEBI:15379"/>
        <dbReference type="ChEBI" id="CHEBI:16526"/>
        <dbReference type="ChEBI" id="CHEBI:16810"/>
        <dbReference type="ChEBI" id="CHEBI:30031"/>
        <dbReference type="ChEBI" id="CHEBI:58526"/>
        <dbReference type="ChEBI" id="CHEBI:143954"/>
    </reaction>
    <physiologicalReaction direction="left-to-right" evidence="6">
        <dbReference type="Rhea" id="RHEA:60797"/>
    </physiologicalReaction>
</comment>
<comment type="similarity">
    <text evidence="7">Belongs to the iron/ascorbate-dependent oxidoreductase family.</text>
</comment>
<evidence type="ECO:0000313" key="11">
    <source>
        <dbReference type="RefSeq" id="XP_010930721.1"/>
    </source>
</evidence>
<evidence type="ECO:0000256" key="3">
    <source>
        <dbReference type="ARBA" id="ARBA00023002"/>
    </source>
</evidence>
<dbReference type="Pfam" id="PF14226">
    <property type="entry name" value="DIOX_N"/>
    <property type="match status" value="1"/>
</dbReference>
<dbReference type="KEGG" id="egu:105051806"/>
<dbReference type="InterPro" id="IPR026992">
    <property type="entry name" value="DIOX_N"/>
</dbReference>
<evidence type="ECO:0000256" key="7">
    <source>
        <dbReference type="RuleBase" id="RU003682"/>
    </source>
</evidence>
<keyword evidence="4 7" id="KW-0408">Iron</keyword>
<dbReference type="AlphaFoldDB" id="A0A6I9RR75"/>
<evidence type="ECO:0000256" key="5">
    <source>
        <dbReference type="ARBA" id="ARBA00050508"/>
    </source>
</evidence>
<dbReference type="GO" id="GO:0009685">
    <property type="term" value="P:gibberellin metabolic process"/>
    <property type="evidence" value="ECO:0007669"/>
    <property type="project" value="UniProtKB-ARBA"/>
</dbReference>
<comment type="cofactor">
    <cofactor evidence="1">
        <name>L-ascorbate</name>
        <dbReference type="ChEBI" id="CHEBI:38290"/>
    </cofactor>
</comment>
<evidence type="ECO:0000259" key="9">
    <source>
        <dbReference type="PROSITE" id="PS51471"/>
    </source>
</evidence>
<dbReference type="PROSITE" id="PS51471">
    <property type="entry name" value="FE2OG_OXY"/>
    <property type="match status" value="1"/>
</dbReference>
<dbReference type="GO" id="GO:0016491">
    <property type="term" value="F:oxidoreductase activity"/>
    <property type="evidence" value="ECO:0007669"/>
    <property type="project" value="UniProtKB-KW"/>
</dbReference>
<dbReference type="InterPro" id="IPR050231">
    <property type="entry name" value="Iron_ascorbate_oxido_reductase"/>
</dbReference>
<feature type="compositionally biased region" description="Polar residues" evidence="8">
    <location>
        <begin position="1"/>
        <end position="17"/>
    </location>
</feature>
<comment type="catalytic activity">
    <reaction evidence="5">
        <text>gibberellin A12 + 2 2-oxoglutarate + 3 O2 + H(+) = gibberellin A9 + 2 succinate + 3 CO2 + 2 H2O</text>
        <dbReference type="Rhea" id="RHEA:60772"/>
        <dbReference type="ChEBI" id="CHEBI:15377"/>
        <dbReference type="ChEBI" id="CHEBI:15378"/>
        <dbReference type="ChEBI" id="CHEBI:15379"/>
        <dbReference type="ChEBI" id="CHEBI:16526"/>
        <dbReference type="ChEBI" id="CHEBI:16810"/>
        <dbReference type="ChEBI" id="CHEBI:30031"/>
        <dbReference type="ChEBI" id="CHEBI:58627"/>
        <dbReference type="ChEBI" id="CHEBI:73255"/>
    </reaction>
    <physiologicalReaction direction="left-to-right" evidence="5">
        <dbReference type="Rhea" id="RHEA:60773"/>
    </physiologicalReaction>
</comment>
<dbReference type="GO" id="GO:0046872">
    <property type="term" value="F:metal ion binding"/>
    <property type="evidence" value="ECO:0007669"/>
    <property type="project" value="UniProtKB-KW"/>
</dbReference>
<dbReference type="Proteomes" id="UP000504607">
    <property type="component" value="Chromosome 9"/>
</dbReference>
<proteinExistence type="inferred from homology"/>
<dbReference type="PANTHER" id="PTHR47990">
    <property type="entry name" value="2-OXOGLUTARATE (2OG) AND FE(II)-DEPENDENT OXYGENASE SUPERFAMILY PROTEIN-RELATED"/>
    <property type="match status" value="1"/>
</dbReference>
<dbReference type="Gene3D" id="2.60.120.330">
    <property type="entry name" value="B-lactam Antibiotic, Isopenicillin N Synthase, Chain"/>
    <property type="match status" value="1"/>
</dbReference>
<organism evidence="10 11">
    <name type="scientific">Elaeis guineensis var. tenera</name>
    <name type="common">Oil palm</name>
    <dbReference type="NCBI Taxonomy" id="51953"/>
    <lineage>
        <taxon>Eukaryota</taxon>
        <taxon>Viridiplantae</taxon>
        <taxon>Streptophyta</taxon>
        <taxon>Embryophyta</taxon>
        <taxon>Tracheophyta</taxon>
        <taxon>Spermatophyta</taxon>
        <taxon>Magnoliopsida</taxon>
        <taxon>Liliopsida</taxon>
        <taxon>Arecaceae</taxon>
        <taxon>Arecoideae</taxon>
        <taxon>Cocoseae</taxon>
        <taxon>Elaeidinae</taxon>
        <taxon>Elaeis</taxon>
    </lineage>
</organism>
<dbReference type="PRINTS" id="PR00682">
    <property type="entry name" value="IPNSYNTHASE"/>
</dbReference>
<reference evidence="11" key="1">
    <citation type="submission" date="2025-08" db="UniProtKB">
        <authorList>
            <consortium name="RefSeq"/>
        </authorList>
    </citation>
    <scope>IDENTIFICATION</scope>
</reference>
<dbReference type="InterPro" id="IPR027443">
    <property type="entry name" value="IPNS-like_sf"/>
</dbReference>
<keyword evidence="2 7" id="KW-0479">Metal-binding</keyword>
<evidence type="ECO:0000256" key="2">
    <source>
        <dbReference type="ARBA" id="ARBA00022723"/>
    </source>
</evidence>
<feature type="domain" description="Fe2OG dioxygenase" evidence="9">
    <location>
        <begin position="220"/>
        <end position="320"/>
    </location>
</feature>